<accession>A0A0E9NQ25</accession>
<dbReference type="EMBL" id="BACD03000054">
    <property type="protein sequence ID" value="GAO51893.1"/>
    <property type="molecule type" value="Genomic_DNA"/>
</dbReference>
<evidence type="ECO:0000256" key="2">
    <source>
        <dbReference type="ARBA" id="ARBA00006109"/>
    </source>
</evidence>
<dbReference type="PANTHER" id="PTHR28144">
    <property type="entry name" value="ER MEMBRANE PROTEIN COMPLEX SUBUNIT 5"/>
    <property type="match status" value="1"/>
</dbReference>
<evidence type="ECO:0000256" key="4">
    <source>
        <dbReference type="ARBA" id="ARBA00022989"/>
    </source>
</evidence>
<protein>
    <recommendedName>
        <fullName evidence="10">Membrane magnesium transporter</fullName>
    </recommendedName>
</protein>
<keyword evidence="9" id="KW-1185">Reference proteome</keyword>
<dbReference type="GO" id="GO:0072546">
    <property type="term" value="C:EMC complex"/>
    <property type="evidence" value="ECO:0007669"/>
    <property type="project" value="TreeGrafter"/>
</dbReference>
<name>A0A0E9NQ25_SAICN</name>
<evidence type="ECO:0000313" key="8">
    <source>
        <dbReference type="EMBL" id="GAO51893.1"/>
    </source>
</evidence>
<dbReference type="PANTHER" id="PTHR28144:SF1">
    <property type="entry name" value="ER MEMBRANE PROTEIN COMPLEX SUBUNIT 5"/>
    <property type="match status" value="1"/>
</dbReference>
<organism evidence="8 9">
    <name type="scientific">Saitoella complicata (strain BCRC 22490 / CBS 7301 / JCM 7358 / NBRC 10748 / NRRL Y-17804)</name>
    <dbReference type="NCBI Taxonomy" id="698492"/>
    <lineage>
        <taxon>Eukaryota</taxon>
        <taxon>Fungi</taxon>
        <taxon>Dikarya</taxon>
        <taxon>Ascomycota</taxon>
        <taxon>Taphrinomycotina</taxon>
        <taxon>Taphrinomycotina incertae sedis</taxon>
        <taxon>Saitoella</taxon>
    </lineage>
</organism>
<dbReference type="Pfam" id="PF10270">
    <property type="entry name" value="MMgT"/>
    <property type="match status" value="1"/>
</dbReference>
<keyword evidence="3 7" id="KW-0812">Transmembrane</keyword>
<feature type="region of interest" description="Disordered" evidence="6">
    <location>
        <begin position="175"/>
        <end position="202"/>
    </location>
</feature>
<evidence type="ECO:0000313" key="9">
    <source>
        <dbReference type="Proteomes" id="UP000033140"/>
    </source>
</evidence>
<comment type="caution">
    <text evidence="8">The sequence shown here is derived from an EMBL/GenBank/DDBJ whole genome shotgun (WGS) entry which is preliminary data.</text>
</comment>
<evidence type="ECO:0000256" key="3">
    <source>
        <dbReference type="ARBA" id="ARBA00022692"/>
    </source>
</evidence>
<evidence type="ECO:0000256" key="1">
    <source>
        <dbReference type="ARBA" id="ARBA00004127"/>
    </source>
</evidence>
<comment type="subcellular location">
    <subcellularLocation>
        <location evidence="1">Endomembrane system</location>
        <topology evidence="1">Multi-pass membrane protein</topology>
    </subcellularLocation>
</comment>
<feature type="region of interest" description="Disordered" evidence="6">
    <location>
        <begin position="109"/>
        <end position="137"/>
    </location>
</feature>
<reference evidence="8 9" key="2">
    <citation type="journal article" date="2014" name="J. Gen. Appl. Microbiol.">
        <title>The early diverging ascomycetous budding yeast Saitoella complicata has three histone deacetylases belonging to the Clr6, Hos2, and Rpd3 lineages.</title>
        <authorList>
            <person name="Nishida H."/>
            <person name="Matsumoto T."/>
            <person name="Kondo S."/>
            <person name="Hamamoto M."/>
            <person name="Yoshikawa H."/>
        </authorList>
    </citation>
    <scope>NUCLEOTIDE SEQUENCE [LARGE SCALE GENOMIC DNA]</scope>
    <source>
        <strain evidence="8 9">NRRL Y-17804</strain>
    </source>
</reference>
<dbReference type="GO" id="GO:0034975">
    <property type="term" value="P:protein folding in endoplasmic reticulum"/>
    <property type="evidence" value="ECO:0007669"/>
    <property type="project" value="TreeGrafter"/>
</dbReference>
<evidence type="ECO:0000256" key="5">
    <source>
        <dbReference type="ARBA" id="ARBA00023136"/>
    </source>
</evidence>
<reference evidence="8 9" key="1">
    <citation type="journal article" date="2011" name="J. Gen. Appl. Microbiol.">
        <title>Draft genome sequencing of the enigmatic yeast Saitoella complicata.</title>
        <authorList>
            <person name="Nishida H."/>
            <person name="Hamamoto M."/>
            <person name="Sugiyama J."/>
        </authorList>
    </citation>
    <scope>NUCLEOTIDE SEQUENCE [LARGE SCALE GENOMIC DNA]</scope>
    <source>
        <strain evidence="8 9">NRRL Y-17804</strain>
    </source>
</reference>
<evidence type="ECO:0000256" key="6">
    <source>
        <dbReference type="SAM" id="MobiDB-lite"/>
    </source>
</evidence>
<feature type="transmembrane region" description="Helical" evidence="7">
    <location>
        <begin position="47"/>
        <end position="68"/>
    </location>
</feature>
<reference evidence="8 9" key="3">
    <citation type="journal article" date="2015" name="Genome Announc.">
        <title>Draft Genome Sequence of the Archiascomycetous Yeast Saitoella complicata.</title>
        <authorList>
            <person name="Yamauchi K."/>
            <person name="Kondo S."/>
            <person name="Hamamoto M."/>
            <person name="Takahashi Y."/>
            <person name="Ogura Y."/>
            <person name="Hayashi T."/>
            <person name="Nishida H."/>
        </authorList>
    </citation>
    <scope>NUCLEOTIDE SEQUENCE [LARGE SCALE GENOMIC DNA]</scope>
    <source>
        <strain evidence="8 9">NRRL Y-17804</strain>
    </source>
</reference>
<dbReference type="AlphaFoldDB" id="A0A0E9NQ25"/>
<comment type="similarity">
    <text evidence="2">Belongs to the membrane magnesium transporter (TC 1.A.67) family.</text>
</comment>
<proteinExistence type="inferred from homology"/>
<keyword evidence="5 7" id="KW-0472">Membrane</keyword>
<evidence type="ECO:0000256" key="7">
    <source>
        <dbReference type="SAM" id="Phobius"/>
    </source>
</evidence>
<sequence>MSSSTARALITIALVILFHAGYSAYEHRAFQKSVGRTAVGRLPIDIIVEALISATIFSFGVVLSADALKPIKWREWNAVCEKEGSSPLQYLDTRPGFIDIRQRRKEYATGKTTKAGNGDVEGRRSISGRFAASSSQKRQETRAIKYYETEQAPRIMKRALDGHFGEGLHVLITAQPPGEREGEARKKISDEHNNSQPLSTSNPVQIFLPFYSSHKCPLVTTF</sequence>
<gene>
    <name evidence="8" type="ORF">G7K_5981-t1</name>
</gene>
<dbReference type="Proteomes" id="UP000033140">
    <property type="component" value="Unassembled WGS sequence"/>
</dbReference>
<keyword evidence="4 7" id="KW-1133">Transmembrane helix</keyword>
<dbReference type="InterPro" id="IPR018937">
    <property type="entry name" value="MMgT"/>
</dbReference>
<dbReference type="InterPro" id="IPR053279">
    <property type="entry name" value="EMC_subunit"/>
</dbReference>
<dbReference type="STRING" id="698492.A0A0E9NQ25"/>
<evidence type="ECO:0008006" key="10">
    <source>
        <dbReference type="Google" id="ProtNLM"/>
    </source>
</evidence>
<feature type="compositionally biased region" description="Basic and acidic residues" evidence="6">
    <location>
        <begin position="178"/>
        <end position="193"/>
    </location>
</feature>